<reference evidence="1 2" key="1">
    <citation type="journal article" date="2001" name="Proc. Natl. Acad. Sci. U.S.A.">
        <title>Genome sequence of an industrial microorganism Streptomyces avermitilis: deducing the ability of producing secondary metabolites.</title>
        <authorList>
            <person name="Omura S."/>
            <person name="Ikeda H."/>
            <person name="Ishikawa J."/>
            <person name="Hanamoto A."/>
            <person name="Takahashi C."/>
            <person name="Shinose M."/>
            <person name="Takahashi Y."/>
            <person name="Horikawa H."/>
            <person name="Nakazawa H."/>
            <person name="Osonoe T."/>
            <person name="Kikuchi H."/>
            <person name="Shiba T."/>
            <person name="Sakaki Y."/>
            <person name="Hattori M."/>
        </authorList>
    </citation>
    <scope>NUCLEOTIDE SEQUENCE [LARGE SCALE GENOMIC DNA]</scope>
    <source>
        <strain evidence="2">ATCC 31267 / DSM 46492 / JCM 5070 / NBRC 14893 / NCIMB 12804 / NRRL 8165 / MA-4680</strain>
    </source>
</reference>
<reference evidence="1 2" key="3">
    <citation type="journal article" date="2014" name="J. Ind. Microbiol. Biotechnol.">
        <title>Genome mining of the Streptomyces avermitilis genome and development of genome-minimized hosts for heterologous expression of biosynthetic gene clusters.</title>
        <authorList>
            <person name="Ikeda H."/>
            <person name="Shin-ya K."/>
            <person name="Omura S."/>
        </authorList>
    </citation>
    <scope>NUCLEOTIDE SEQUENCE [LARGE SCALE GENOMIC DNA]</scope>
    <source>
        <strain evidence="2">ATCC 31267 / DSM 46492 / JCM 5070 / NBRC 14893 / NCIMB 12804 / NRRL 8165 / MA-4680</strain>
    </source>
</reference>
<reference evidence="1 2" key="2">
    <citation type="journal article" date="2003" name="Nat. Biotechnol.">
        <title>Complete genome sequence and comparative analysis of the industrial microorganism Streptomyces avermitilis.</title>
        <authorList>
            <person name="Ikeda H."/>
            <person name="Ishikawa J."/>
            <person name="Hanamoto A."/>
            <person name="Shinose M."/>
            <person name="Kikuchi H."/>
            <person name="Shiba T."/>
            <person name="Sakaki Y."/>
            <person name="Hattori M."/>
            <person name="Omura S."/>
        </authorList>
    </citation>
    <scope>NUCLEOTIDE SEQUENCE [LARGE SCALE GENOMIC DNA]</scope>
    <source>
        <strain evidence="2">ATCC 31267 / DSM 46492 / JCM 5070 / NBRC 14893 / NCIMB 12804 / NRRL 8165 / MA-4680</strain>
    </source>
</reference>
<accession>Q82RU1</accession>
<sequence>MHPIGGAGNAGVNDCPLYSVPVRIHSVTDSDARPEKTGEVVNKIKKAAAVAVMVGGMALGGGAAHAAGGHGLDDPADIIIGNLQAVNCDQDFAGGAAFAPVQGISTEGNTQNIGSFCTVVGPVYD</sequence>
<dbReference type="Proteomes" id="UP000000428">
    <property type="component" value="Chromosome"/>
</dbReference>
<name>Q82RU1_STRAW</name>
<organism evidence="1 2">
    <name type="scientific">Streptomyces avermitilis (strain ATCC 31267 / DSM 46492 / JCM 5070 / NBRC 14893 / NCIMB 12804 / NRRL 8165 / MA-4680)</name>
    <dbReference type="NCBI Taxonomy" id="227882"/>
    <lineage>
        <taxon>Bacteria</taxon>
        <taxon>Bacillati</taxon>
        <taxon>Actinomycetota</taxon>
        <taxon>Actinomycetes</taxon>
        <taxon>Kitasatosporales</taxon>
        <taxon>Streptomycetaceae</taxon>
        <taxon>Streptomyces</taxon>
    </lineage>
</organism>
<dbReference type="HOGENOM" id="CLU_162721_0_0_11"/>
<dbReference type="KEGG" id="sma:SAVERM_52"/>
<evidence type="ECO:0000313" key="1">
    <source>
        <dbReference type="EMBL" id="BAC67761.1"/>
    </source>
</evidence>
<proteinExistence type="predicted"/>
<dbReference type="EMBL" id="BA000030">
    <property type="protein sequence ID" value="BAC67761.1"/>
    <property type="molecule type" value="Genomic_DNA"/>
</dbReference>
<gene>
    <name evidence="1" type="ORF">SAVERM_52</name>
</gene>
<dbReference type="AlphaFoldDB" id="Q82RU1"/>
<keyword evidence="2" id="KW-1185">Reference proteome</keyword>
<protein>
    <submittedName>
        <fullName evidence="1">Uncharacterized protein</fullName>
    </submittedName>
</protein>
<evidence type="ECO:0000313" key="2">
    <source>
        <dbReference type="Proteomes" id="UP000000428"/>
    </source>
</evidence>